<evidence type="ECO:0000313" key="3">
    <source>
        <dbReference type="Proteomes" id="UP000215914"/>
    </source>
</evidence>
<evidence type="ECO:0000313" key="2">
    <source>
        <dbReference type="EMBL" id="OTG00972.1"/>
    </source>
</evidence>
<sequence>MEDDLMPGDDMHIEPVQQGPRRRQRPPVDTLQGHPYLEFPDGTDAARHCQKLRRMHVGSHASIDWDAMEEIAETPRVRRFIPIDSPWHRLFDLAHTPTYRELLVEFISSFTFHPPGEPVPIPYPGAPPPPEVSFRLAGVQRSMTLAEFAVRSGLYMQEEIETEIYTAGLVVVEKPTLVGFWQVIAGADHWEHDKSKGRVSFVSDPLYRYVSAPFARHFYISARLQP</sequence>
<dbReference type="InParanoid" id="A0A251SR36"/>
<protein>
    <submittedName>
        <fullName evidence="2">Uncharacterized protein</fullName>
    </submittedName>
</protein>
<name>A0A251SR36_HELAN</name>
<gene>
    <name evidence="2" type="ORF">HannXRQ_Chr13g0396981</name>
</gene>
<dbReference type="EMBL" id="CM007902">
    <property type="protein sequence ID" value="OTG00972.1"/>
    <property type="molecule type" value="Genomic_DNA"/>
</dbReference>
<dbReference type="Proteomes" id="UP000215914">
    <property type="component" value="Chromosome 13"/>
</dbReference>
<proteinExistence type="predicted"/>
<organism evidence="2 3">
    <name type="scientific">Helianthus annuus</name>
    <name type="common">Common sunflower</name>
    <dbReference type="NCBI Taxonomy" id="4232"/>
    <lineage>
        <taxon>Eukaryota</taxon>
        <taxon>Viridiplantae</taxon>
        <taxon>Streptophyta</taxon>
        <taxon>Embryophyta</taxon>
        <taxon>Tracheophyta</taxon>
        <taxon>Spermatophyta</taxon>
        <taxon>Magnoliopsida</taxon>
        <taxon>eudicotyledons</taxon>
        <taxon>Gunneridae</taxon>
        <taxon>Pentapetalae</taxon>
        <taxon>asterids</taxon>
        <taxon>campanulids</taxon>
        <taxon>Asterales</taxon>
        <taxon>Asteraceae</taxon>
        <taxon>Asteroideae</taxon>
        <taxon>Heliantheae alliance</taxon>
        <taxon>Heliantheae</taxon>
        <taxon>Helianthus</taxon>
    </lineage>
</organism>
<reference evidence="3" key="1">
    <citation type="journal article" date="2017" name="Nature">
        <title>The sunflower genome provides insights into oil metabolism, flowering and Asterid evolution.</title>
        <authorList>
            <person name="Badouin H."/>
            <person name="Gouzy J."/>
            <person name="Grassa C.J."/>
            <person name="Murat F."/>
            <person name="Staton S.E."/>
            <person name="Cottret L."/>
            <person name="Lelandais-Briere C."/>
            <person name="Owens G.L."/>
            <person name="Carrere S."/>
            <person name="Mayjonade B."/>
            <person name="Legrand L."/>
            <person name="Gill N."/>
            <person name="Kane N.C."/>
            <person name="Bowers J.E."/>
            <person name="Hubner S."/>
            <person name="Bellec A."/>
            <person name="Berard A."/>
            <person name="Berges H."/>
            <person name="Blanchet N."/>
            <person name="Boniface M.C."/>
            <person name="Brunel D."/>
            <person name="Catrice O."/>
            <person name="Chaidir N."/>
            <person name="Claudel C."/>
            <person name="Donnadieu C."/>
            <person name="Faraut T."/>
            <person name="Fievet G."/>
            <person name="Helmstetter N."/>
            <person name="King M."/>
            <person name="Knapp S.J."/>
            <person name="Lai Z."/>
            <person name="Le Paslier M.C."/>
            <person name="Lippi Y."/>
            <person name="Lorenzon L."/>
            <person name="Mandel J.R."/>
            <person name="Marage G."/>
            <person name="Marchand G."/>
            <person name="Marquand E."/>
            <person name="Bret-Mestries E."/>
            <person name="Morien E."/>
            <person name="Nambeesan S."/>
            <person name="Nguyen T."/>
            <person name="Pegot-Espagnet P."/>
            <person name="Pouilly N."/>
            <person name="Raftis F."/>
            <person name="Sallet E."/>
            <person name="Schiex T."/>
            <person name="Thomas J."/>
            <person name="Vandecasteele C."/>
            <person name="Vares D."/>
            <person name="Vear F."/>
            <person name="Vautrin S."/>
            <person name="Crespi M."/>
            <person name="Mangin B."/>
            <person name="Burke J.M."/>
            <person name="Salse J."/>
            <person name="Munos S."/>
            <person name="Vincourt P."/>
            <person name="Rieseberg L.H."/>
            <person name="Langlade N.B."/>
        </authorList>
    </citation>
    <scope>NUCLEOTIDE SEQUENCE [LARGE SCALE GENOMIC DNA]</scope>
    <source>
        <strain evidence="3">cv. SF193</strain>
    </source>
</reference>
<evidence type="ECO:0000256" key="1">
    <source>
        <dbReference type="SAM" id="MobiDB-lite"/>
    </source>
</evidence>
<dbReference type="AlphaFoldDB" id="A0A251SR36"/>
<keyword evidence="3" id="KW-1185">Reference proteome</keyword>
<feature type="region of interest" description="Disordered" evidence="1">
    <location>
        <begin position="1"/>
        <end position="42"/>
    </location>
</feature>
<accession>A0A251SR36</accession>